<keyword evidence="1" id="KW-0812">Transmembrane</keyword>
<dbReference type="Pfam" id="PF05425">
    <property type="entry name" value="CopD"/>
    <property type="match status" value="1"/>
</dbReference>
<gene>
    <name evidence="3" type="ORF">GCM10007392_37660</name>
</gene>
<organism evidence="3 4">
    <name type="scientific">Saccharospirillum salsuginis</name>
    <dbReference type="NCBI Taxonomy" id="418750"/>
    <lineage>
        <taxon>Bacteria</taxon>
        <taxon>Pseudomonadati</taxon>
        <taxon>Pseudomonadota</taxon>
        <taxon>Gammaproteobacteria</taxon>
        <taxon>Oceanospirillales</taxon>
        <taxon>Saccharospirillaceae</taxon>
        <taxon>Saccharospirillum</taxon>
    </lineage>
</organism>
<keyword evidence="4" id="KW-1185">Reference proteome</keyword>
<reference evidence="3" key="2">
    <citation type="submission" date="2020-09" db="EMBL/GenBank/DDBJ databases">
        <authorList>
            <person name="Sun Q."/>
            <person name="Kim S."/>
        </authorList>
    </citation>
    <scope>NUCLEOTIDE SEQUENCE</scope>
    <source>
        <strain evidence="3">KCTC 22169</strain>
    </source>
</reference>
<dbReference type="RefSeq" id="WP_189611607.1">
    <property type="nucleotide sequence ID" value="NZ_BMXR01000010.1"/>
</dbReference>
<dbReference type="GO" id="GO:0016020">
    <property type="term" value="C:membrane"/>
    <property type="evidence" value="ECO:0007669"/>
    <property type="project" value="InterPro"/>
</dbReference>
<dbReference type="Proteomes" id="UP000626148">
    <property type="component" value="Unassembled WGS sequence"/>
</dbReference>
<feature type="domain" description="Copper resistance protein D" evidence="2">
    <location>
        <begin position="46"/>
        <end position="146"/>
    </location>
</feature>
<evidence type="ECO:0000313" key="3">
    <source>
        <dbReference type="EMBL" id="GGX66450.1"/>
    </source>
</evidence>
<evidence type="ECO:0000313" key="4">
    <source>
        <dbReference type="Proteomes" id="UP000626148"/>
    </source>
</evidence>
<keyword evidence="1" id="KW-0472">Membrane</keyword>
<dbReference type="InterPro" id="IPR008457">
    <property type="entry name" value="Cu-R_CopD_dom"/>
</dbReference>
<dbReference type="AlphaFoldDB" id="A0A918KL04"/>
<evidence type="ECO:0000259" key="2">
    <source>
        <dbReference type="Pfam" id="PF05425"/>
    </source>
</evidence>
<feature type="transmembrane region" description="Helical" evidence="1">
    <location>
        <begin position="6"/>
        <end position="30"/>
    </location>
</feature>
<feature type="transmembrane region" description="Helical" evidence="1">
    <location>
        <begin position="81"/>
        <end position="102"/>
    </location>
</feature>
<accession>A0A918KL04</accession>
<evidence type="ECO:0000256" key="1">
    <source>
        <dbReference type="SAM" id="Phobius"/>
    </source>
</evidence>
<sequence length="152" mass="16826">MSVAIALHVLAAAIWVGGMFFAYMAMRPAVGLVVDAPQRGALWCHTLTRFFRWVWVSIVLLLATGYWMIFAVFGGMAGAGWHIHVMQGLGIVMMLIFLHVYFVPFRRLKQAVANSDPQEGQRRVGQIRMLVGVNLILGLLVIVVGAGGRYLQ</sequence>
<comment type="caution">
    <text evidence="3">The sequence shown here is derived from an EMBL/GenBank/DDBJ whole genome shotgun (WGS) entry which is preliminary data.</text>
</comment>
<protein>
    <recommendedName>
        <fullName evidence="2">Copper resistance protein D domain-containing protein</fullName>
    </recommendedName>
</protein>
<proteinExistence type="predicted"/>
<reference evidence="3" key="1">
    <citation type="journal article" date="2014" name="Int. J. Syst. Evol. Microbiol.">
        <title>Complete genome sequence of Corynebacterium casei LMG S-19264T (=DSM 44701T), isolated from a smear-ripened cheese.</title>
        <authorList>
            <consortium name="US DOE Joint Genome Institute (JGI-PGF)"/>
            <person name="Walter F."/>
            <person name="Albersmeier A."/>
            <person name="Kalinowski J."/>
            <person name="Ruckert C."/>
        </authorList>
    </citation>
    <scope>NUCLEOTIDE SEQUENCE</scope>
    <source>
        <strain evidence="3">KCTC 22169</strain>
    </source>
</reference>
<feature type="transmembrane region" description="Helical" evidence="1">
    <location>
        <begin position="129"/>
        <end position="151"/>
    </location>
</feature>
<keyword evidence="1" id="KW-1133">Transmembrane helix</keyword>
<name>A0A918KL04_9GAMM</name>
<dbReference type="EMBL" id="BMXR01000010">
    <property type="protein sequence ID" value="GGX66450.1"/>
    <property type="molecule type" value="Genomic_DNA"/>
</dbReference>
<feature type="transmembrane region" description="Helical" evidence="1">
    <location>
        <begin position="50"/>
        <end position="69"/>
    </location>
</feature>